<protein>
    <submittedName>
        <fullName evidence="2">Uncharacterized protein</fullName>
    </submittedName>
</protein>
<proteinExistence type="predicted"/>
<evidence type="ECO:0000313" key="2">
    <source>
        <dbReference type="EMBL" id="RKL64656.1"/>
    </source>
</evidence>
<evidence type="ECO:0000256" key="1">
    <source>
        <dbReference type="SAM" id="MobiDB-lite"/>
    </source>
</evidence>
<sequence>MLNQMIYWSQCVRDFDKFIAEEKKRNEDYELELTHGWFYKTANELAQDTLTAMAPSSIRRYLKKLLEAGWVEERGNPKIKWDRTKQYRVNLVKIQQDLNRIGLYLEGYKTDIPVPAEELDLDYQPQSTVNEQADTNEQTSFFEEDQAPEA</sequence>
<feature type="region of interest" description="Disordered" evidence="1">
    <location>
        <begin position="124"/>
        <end position="150"/>
    </location>
</feature>
<dbReference type="InterPro" id="IPR036388">
    <property type="entry name" value="WH-like_DNA-bd_sf"/>
</dbReference>
<gene>
    <name evidence="2" type="ORF">CR203_25235</name>
</gene>
<dbReference type="Gene3D" id="1.10.10.10">
    <property type="entry name" value="Winged helix-like DNA-binding domain superfamily/Winged helix DNA-binding domain"/>
    <property type="match status" value="1"/>
</dbReference>
<dbReference type="AlphaFoldDB" id="A0A3A9KI61"/>
<reference evidence="2 3" key="1">
    <citation type="submission" date="2017-10" db="EMBL/GenBank/DDBJ databases">
        <title>Bacillus sp. nov., a halophilic bacterium isolated from a Keqin Lake.</title>
        <authorList>
            <person name="Wang H."/>
        </authorList>
    </citation>
    <scope>NUCLEOTIDE SEQUENCE [LARGE SCALE GENOMIC DNA]</scope>
    <source>
        <strain evidence="2 3">KCTC 13187</strain>
    </source>
</reference>
<comment type="caution">
    <text evidence="2">The sequence shown here is derived from an EMBL/GenBank/DDBJ whole genome shotgun (WGS) entry which is preliminary data.</text>
</comment>
<accession>A0A3A9KI61</accession>
<feature type="non-terminal residue" evidence="2">
    <location>
        <position position="150"/>
    </location>
</feature>
<evidence type="ECO:0000313" key="3">
    <source>
        <dbReference type="Proteomes" id="UP000281498"/>
    </source>
</evidence>
<dbReference type="InterPro" id="IPR036390">
    <property type="entry name" value="WH_DNA-bd_sf"/>
</dbReference>
<name>A0A3A9KI61_9BACI</name>
<dbReference type="SUPFAM" id="SSF46785">
    <property type="entry name" value="Winged helix' DNA-binding domain"/>
    <property type="match status" value="1"/>
</dbReference>
<keyword evidence="3" id="KW-1185">Reference proteome</keyword>
<dbReference type="EMBL" id="PDOE01000095">
    <property type="protein sequence ID" value="RKL64656.1"/>
    <property type="molecule type" value="Genomic_DNA"/>
</dbReference>
<feature type="compositionally biased region" description="Polar residues" evidence="1">
    <location>
        <begin position="124"/>
        <end position="141"/>
    </location>
</feature>
<organism evidence="2 3">
    <name type="scientific">Salipaludibacillus neizhouensis</name>
    <dbReference type="NCBI Taxonomy" id="885475"/>
    <lineage>
        <taxon>Bacteria</taxon>
        <taxon>Bacillati</taxon>
        <taxon>Bacillota</taxon>
        <taxon>Bacilli</taxon>
        <taxon>Bacillales</taxon>
        <taxon>Bacillaceae</taxon>
    </lineage>
</organism>
<dbReference type="Proteomes" id="UP000281498">
    <property type="component" value="Unassembled WGS sequence"/>
</dbReference>